<evidence type="ECO:0000313" key="2">
    <source>
        <dbReference type="EMBL" id="EZA57114.1"/>
    </source>
</evidence>
<accession>A0A026WPW5</accession>
<organism evidence="2 3">
    <name type="scientific">Ooceraea biroi</name>
    <name type="common">Clonal raider ant</name>
    <name type="synonym">Cerapachys biroi</name>
    <dbReference type="NCBI Taxonomy" id="2015173"/>
    <lineage>
        <taxon>Eukaryota</taxon>
        <taxon>Metazoa</taxon>
        <taxon>Ecdysozoa</taxon>
        <taxon>Arthropoda</taxon>
        <taxon>Hexapoda</taxon>
        <taxon>Insecta</taxon>
        <taxon>Pterygota</taxon>
        <taxon>Neoptera</taxon>
        <taxon>Endopterygota</taxon>
        <taxon>Hymenoptera</taxon>
        <taxon>Apocrita</taxon>
        <taxon>Aculeata</taxon>
        <taxon>Formicoidea</taxon>
        <taxon>Formicidae</taxon>
        <taxon>Dorylinae</taxon>
        <taxon>Ooceraea</taxon>
    </lineage>
</organism>
<name>A0A026WPW5_OOCBI</name>
<protein>
    <submittedName>
        <fullName evidence="2">Uncharacterized protein</fullName>
    </submittedName>
</protein>
<gene>
    <name evidence="2" type="ORF">X777_01720</name>
</gene>
<dbReference type="EMBL" id="KK107152">
    <property type="protein sequence ID" value="EZA57114.1"/>
    <property type="molecule type" value="Genomic_DNA"/>
</dbReference>
<sequence>MAICHVWSHYNCHVTTLLRTLIGPSGWGFLGSPAHRLHPQTTPKVSHPITAGTSDNLS</sequence>
<proteinExistence type="predicted"/>
<dbReference type="AlphaFoldDB" id="A0A026WPW5"/>
<dbReference type="Proteomes" id="UP000053097">
    <property type="component" value="Unassembled WGS sequence"/>
</dbReference>
<evidence type="ECO:0000256" key="1">
    <source>
        <dbReference type="SAM" id="MobiDB-lite"/>
    </source>
</evidence>
<evidence type="ECO:0000313" key="3">
    <source>
        <dbReference type="Proteomes" id="UP000053097"/>
    </source>
</evidence>
<feature type="region of interest" description="Disordered" evidence="1">
    <location>
        <begin position="39"/>
        <end position="58"/>
    </location>
</feature>
<keyword evidence="3" id="KW-1185">Reference proteome</keyword>
<reference evidence="2 3" key="1">
    <citation type="journal article" date="2014" name="Curr. Biol.">
        <title>The genome of the clonal raider ant Cerapachys biroi.</title>
        <authorList>
            <person name="Oxley P.R."/>
            <person name="Ji L."/>
            <person name="Fetter-Pruneda I."/>
            <person name="McKenzie S.K."/>
            <person name="Li C."/>
            <person name="Hu H."/>
            <person name="Zhang G."/>
            <person name="Kronauer D.J."/>
        </authorList>
    </citation>
    <scope>NUCLEOTIDE SEQUENCE [LARGE SCALE GENOMIC DNA]</scope>
</reference>